<dbReference type="EMBL" id="JACEEZ010001965">
    <property type="protein sequence ID" value="KAG0728633.1"/>
    <property type="molecule type" value="Genomic_DNA"/>
</dbReference>
<dbReference type="AlphaFoldDB" id="A0A8J4YIE7"/>
<gene>
    <name evidence="1" type="ORF">GWK47_032064</name>
</gene>
<evidence type="ECO:0000313" key="2">
    <source>
        <dbReference type="Proteomes" id="UP000770661"/>
    </source>
</evidence>
<organism evidence="1 2">
    <name type="scientific">Chionoecetes opilio</name>
    <name type="common">Atlantic snow crab</name>
    <name type="synonym">Cancer opilio</name>
    <dbReference type="NCBI Taxonomy" id="41210"/>
    <lineage>
        <taxon>Eukaryota</taxon>
        <taxon>Metazoa</taxon>
        <taxon>Ecdysozoa</taxon>
        <taxon>Arthropoda</taxon>
        <taxon>Crustacea</taxon>
        <taxon>Multicrustacea</taxon>
        <taxon>Malacostraca</taxon>
        <taxon>Eumalacostraca</taxon>
        <taxon>Eucarida</taxon>
        <taxon>Decapoda</taxon>
        <taxon>Pleocyemata</taxon>
        <taxon>Brachyura</taxon>
        <taxon>Eubrachyura</taxon>
        <taxon>Majoidea</taxon>
        <taxon>Majidae</taxon>
        <taxon>Chionoecetes</taxon>
    </lineage>
</organism>
<dbReference type="Proteomes" id="UP000770661">
    <property type="component" value="Unassembled WGS sequence"/>
</dbReference>
<name>A0A8J4YIE7_CHIOP</name>
<sequence length="104" mass="11359">MRNTSSLFIIPVRVVDNKTVSSISGNICNHCRKGSGWHAFFIIFINSLTNIVNKKQEVDSPCLTPCVAVTTAEPMMLSVTRYIAISAANITLPQPACFNTSNNL</sequence>
<comment type="caution">
    <text evidence="1">The sequence shown here is derived from an EMBL/GenBank/DDBJ whole genome shotgun (WGS) entry which is preliminary data.</text>
</comment>
<reference evidence="1" key="1">
    <citation type="submission" date="2020-07" db="EMBL/GenBank/DDBJ databases">
        <title>The High-quality genome of the commercially important snow crab, Chionoecetes opilio.</title>
        <authorList>
            <person name="Jeong J.-H."/>
            <person name="Ryu S."/>
        </authorList>
    </citation>
    <scope>NUCLEOTIDE SEQUENCE</scope>
    <source>
        <strain evidence="1">MADBK_172401_WGS</strain>
        <tissue evidence="1">Digestive gland</tissue>
    </source>
</reference>
<evidence type="ECO:0000313" key="1">
    <source>
        <dbReference type="EMBL" id="KAG0728633.1"/>
    </source>
</evidence>
<keyword evidence="2" id="KW-1185">Reference proteome</keyword>
<dbReference type="OrthoDB" id="1287559at2759"/>
<proteinExistence type="predicted"/>
<accession>A0A8J4YIE7</accession>
<protein>
    <submittedName>
        <fullName evidence="1">Uncharacterized protein</fullName>
    </submittedName>
</protein>